<evidence type="ECO:0000313" key="2">
    <source>
        <dbReference type="Proteomes" id="UP001489719"/>
    </source>
</evidence>
<comment type="caution">
    <text evidence="1">The sequence shown here is derived from an EMBL/GenBank/DDBJ whole genome shotgun (WGS) entry which is preliminary data.</text>
</comment>
<accession>A0ACC3TI91</accession>
<dbReference type="Proteomes" id="UP001489719">
    <property type="component" value="Unassembled WGS sequence"/>
</dbReference>
<reference evidence="2" key="1">
    <citation type="journal article" date="2024" name="Front. Bioeng. Biotechnol.">
        <title>Genome-scale model development and genomic sequencing of the oleaginous clade Lipomyces.</title>
        <authorList>
            <person name="Czajka J.J."/>
            <person name="Han Y."/>
            <person name="Kim J."/>
            <person name="Mondo S.J."/>
            <person name="Hofstad B.A."/>
            <person name="Robles A."/>
            <person name="Haridas S."/>
            <person name="Riley R."/>
            <person name="LaButti K."/>
            <person name="Pangilinan J."/>
            <person name="Andreopoulos W."/>
            <person name="Lipzen A."/>
            <person name="Yan J."/>
            <person name="Wang M."/>
            <person name="Ng V."/>
            <person name="Grigoriev I.V."/>
            <person name="Spatafora J.W."/>
            <person name="Magnuson J.K."/>
            <person name="Baker S.E."/>
            <person name="Pomraning K.R."/>
        </authorList>
    </citation>
    <scope>NUCLEOTIDE SEQUENCE [LARGE SCALE GENOMIC DNA]</scope>
    <source>
        <strain evidence="2">CBS 10300</strain>
    </source>
</reference>
<sequence>MNWLFKQLGLISDKEYIRKEWKERKHMWAAYARQHSAVLLQVDTINSIENFHSVIKSHNSDKSLKKKYVSGTFPICIY</sequence>
<gene>
    <name evidence="1" type="ORF">V1517DRAFT_328043</name>
</gene>
<protein>
    <submittedName>
        <fullName evidence="1">Uncharacterized protein</fullName>
    </submittedName>
</protein>
<evidence type="ECO:0000313" key="1">
    <source>
        <dbReference type="EMBL" id="KAK9320882.1"/>
    </source>
</evidence>
<proteinExistence type="predicted"/>
<dbReference type="EMBL" id="MU970113">
    <property type="protein sequence ID" value="KAK9320882.1"/>
    <property type="molecule type" value="Genomic_DNA"/>
</dbReference>
<keyword evidence="2" id="KW-1185">Reference proteome</keyword>
<organism evidence="1 2">
    <name type="scientific">Lipomyces orientalis</name>
    <dbReference type="NCBI Taxonomy" id="1233043"/>
    <lineage>
        <taxon>Eukaryota</taxon>
        <taxon>Fungi</taxon>
        <taxon>Dikarya</taxon>
        <taxon>Ascomycota</taxon>
        <taxon>Saccharomycotina</taxon>
        <taxon>Lipomycetes</taxon>
        <taxon>Lipomycetales</taxon>
        <taxon>Lipomycetaceae</taxon>
        <taxon>Lipomyces</taxon>
    </lineage>
</organism>
<name>A0ACC3TI91_9ASCO</name>